<evidence type="ECO:0000313" key="3">
    <source>
        <dbReference type="Proteomes" id="UP000790787"/>
    </source>
</evidence>
<reference evidence="4" key="2">
    <citation type="submission" date="2025-08" db="UniProtKB">
        <authorList>
            <consortium name="RefSeq"/>
        </authorList>
    </citation>
    <scope>IDENTIFICATION</scope>
    <source>
        <tissue evidence="4">Leaf</tissue>
    </source>
</reference>
<feature type="transmembrane region" description="Helical" evidence="1">
    <location>
        <begin position="56"/>
        <end position="77"/>
    </location>
</feature>
<evidence type="ECO:0000256" key="2">
    <source>
        <dbReference type="SAM" id="Coils"/>
    </source>
</evidence>
<feature type="transmembrane region" description="Helical" evidence="1">
    <location>
        <begin position="6"/>
        <end position="27"/>
    </location>
</feature>
<keyword evidence="1" id="KW-0472">Membrane</keyword>
<dbReference type="STRING" id="4097.A0A1S3XGY6"/>
<dbReference type="OMA" id="MVLDKLH"/>
<dbReference type="PaxDb" id="4097-A0A1S3XGY6"/>
<feature type="transmembrane region" description="Helical" evidence="1">
    <location>
        <begin position="89"/>
        <end position="111"/>
    </location>
</feature>
<dbReference type="GeneID" id="107765032"/>
<dbReference type="GO" id="GO:0005789">
    <property type="term" value="C:endoplasmic reticulum membrane"/>
    <property type="evidence" value="ECO:0000318"/>
    <property type="project" value="GO_Central"/>
</dbReference>
<dbReference type="PANTHER" id="PTHR12701">
    <property type="entry name" value="BCR-ASSOCIATED PROTEIN, BAP"/>
    <property type="match status" value="1"/>
</dbReference>
<dbReference type="GO" id="GO:0070973">
    <property type="term" value="P:protein localization to endoplasmic reticulum exit site"/>
    <property type="evidence" value="ECO:0000318"/>
    <property type="project" value="GO_Central"/>
</dbReference>
<dbReference type="OrthoDB" id="1275771at2759"/>
<comment type="similarity">
    <text evidence="1">Belongs to the BCAP29/BCAP31 family.</text>
</comment>
<dbReference type="RefSeq" id="XP_016439104.1">
    <property type="nucleotide sequence ID" value="XM_016583618.1"/>
</dbReference>
<dbReference type="InterPro" id="IPR008417">
    <property type="entry name" value="BAP29/BAP31"/>
</dbReference>
<keyword evidence="1" id="KW-0256">Endoplasmic reticulum</keyword>
<evidence type="ECO:0000256" key="1">
    <source>
        <dbReference type="RuleBase" id="RU367026"/>
    </source>
</evidence>
<dbReference type="GO" id="GO:0006886">
    <property type="term" value="P:intracellular protein transport"/>
    <property type="evidence" value="ECO:0007669"/>
    <property type="project" value="UniProtKB-UniRule"/>
</dbReference>
<keyword evidence="2" id="KW-0175">Coiled coil</keyword>
<dbReference type="KEGG" id="nta:107765032"/>
<keyword evidence="1" id="KW-1133">Transmembrane helix</keyword>
<organism evidence="3 4">
    <name type="scientific">Nicotiana tabacum</name>
    <name type="common">Common tobacco</name>
    <dbReference type="NCBI Taxonomy" id="4097"/>
    <lineage>
        <taxon>Eukaryota</taxon>
        <taxon>Viridiplantae</taxon>
        <taxon>Streptophyta</taxon>
        <taxon>Embryophyta</taxon>
        <taxon>Tracheophyta</taxon>
        <taxon>Spermatophyta</taxon>
        <taxon>Magnoliopsida</taxon>
        <taxon>eudicotyledons</taxon>
        <taxon>Gunneridae</taxon>
        <taxon>Pentapetalae</taxon>
        <taxon>asterids</taxon>
        <taxon>lamiids</taxon>
        <taxon>Solanales</taxon>
        <taxon>Solanaceae</taxon>
        <taxon>Nicotianoideae</taxon>
        <taxon>Nicotianeae</taxon>
        <taxon>Nicotiana</taxon>
    </lineage>
</organism>
<comment type="subcellular location">
    <subcellularLocation>
        <location evidence="1">Endoplasmic reticulum membrane</location>
        <topology evidence="1">Multi-pass membrane protein</topology>
    </subcellularLocation>
</comment>
<evidence type="ECO:0000313" key="4">
    <source>
        <dbReference type="RefSeq" id="XP_016439104.1"/>
    </source>
</evidence>
<protein>
    <recommendedName>
        <fullName evidence="1">Endoplasmic reticulum transmembrane protein</fullName>
    </recommendedName>
</protein>
<keyword evidence="1" id="KW-0813">Transport</keyword>
<feature type="coiled-coil region" evidence="2">
    <location>
        <begin position="146"/>
        <end position="173"/>
    </location>
</feature>
<keyword evidence="1" id="KW-0653">Protein transport</keyword>
<reference evidence="3" key="1">
    <citation type="journal article" date="2014" name="Nat. Commun.">
        <title>The tobacco genome sequence and its comparison with those of tomato and potato.</title>
        <authorList>
            <person name="Sierro N."/>
            <person name="Battey J.N."/>
            <person name="Ouadi S."/>
            <person name="Bakaher N."/>
            <person name="Bovet L."/>
            <person name="Willig A."/>
            <person name="Goepfert S."/>
            <person name="Peitsch M.C."/>
            <person name="Ivanov N.V."/>
        </authorList>
    </citation>
    <scope>NUCLEOTIDE SEQUENCE [LARGE SCALE GENOMIC DNA]</scope>
</reference>
<dbReference type="GO" id="GO:0006888">
    <property type="term" value="P:endoplasmic reticulum to Golgi vesicle-mediated transport"/>
    <property type="evidence" value="ECO:0000318"/>
    <property type="project" value="GO_Central"/>
</dbReference>
<dbReference type="PANTHER" id="PTHR12701:SF57">
    <property type="entry name" value="ENDOPLASMIC RETICULUM TRANSMEMBRANE PROTEIN"/>
    <property type="match status" value="1"/>
</dbReference>
<keyword evidence="1" id="KW-0931">ER-Golgi transport</keyword>
<name>A0A1S3XGY6_TOBAC</name>
<keyword evidence="1" id="KW-0812">Transmembrane</keyword>
<keyword evidence="3" id="KW-1185">Reference proteome</keyword>
<proteinExistence type="inferred from homology"/>
<gene>
    <name evidence="4" type="primary">LOC107765032</name>
</gene>
<dbReference type="AlphaFoldDB" id="A0A1S3XGY6"/>
<comment type="function">
    <text evidence="1">May play a role in anterograde transport of membrane proteins from the endoplasmic reticulum to the Golgi.</text>
</comment>
<accession>A0A1S3XGY6</accession>
<dbReference type="Gene3D" id="1.20.5.110">
    <property type="match status" value="1"/>
</dbReference>
<dbReference type="RefSeq" id="XP_016439104.1">
    <property type="nucleotide sequence ID" value="XM_016583618.2"/>
</dbReference>
<sequence length="279" mass="32263">MLATYIVLFILASLILGETLVFLGIWFHISFQESIIVALSHLHKGKGPLIVTRIRILMFCVLLYWVYSTSVIFYSRWIFHGPINWRDDVALYLLILQASLLGFSLFAWMLLDKLYPVIMEHHSVRKIIKAEEILLQERKLLMGDHSRVLQGKIAELRAKMKKLETDCKIKATKAQAAGAIVLKLKNQFEELHFKYDRLFEYNQTLRNQLQSISHEVEINDESDGWSNLKIKLGCPTLENNGQSVDFKNVMEATTKCGEYLVSDTQSSSSPRHRRPIYQC</sequence>
<dbReference type="Proteomes" id="UP000790787">
    <property type="component" value="Chromosome 11"/>
</dbReference>